<sequence>MKFPQSWLLHRSERKHRKVEQEIGCKKENESENKR</sequence>
<dbReference type="Proteomes" id="UP000036681">
    <property type="component" value="Unplaced"/>
</dbReference>
<feature type="region of interest" description="Disordered" evidence="1">
    <location>
        <begin position="1"/>
        <end position="35"/>
    </location>
</feature>
<evidence type="ECO:0000313" key="3">
    <source>
        <dbReference type="WBParaSite" id="ALUE_0001595001-mRNA-1"/>
    </source>
</evidence>
<keyword evidence="2" id="KW-1185">Reference proteome</keyword>
<dbReference type="WBParaSite" id="ALUE_0001595001-mRNA-1">
    <property type="protein sequence ID" value="ALUE_0001595001-mRNA-1"/>
    <property type="gene ID" value="ALUE_0001595001"/>
</dbReference>
<feature type="compositionally biased region" description="Basic and acidic residues" evidence="1">
    <location>
        <begin position="19"/>
        <end position="35"/>
    </location>
</feature>
<name>A0A0M3ID79_ASCLU</name>
<accession>A0A0M3ID79</accession>
<evidence type="ECO:0000313" key="2">
    <source>
        <dbReference type="Proteomes" id="UP000036681"/>
    </source>
</evidence>
<dbReference type="AlphaFoldDB" id="A0A0M3ID79"/>
<protein>
    <submittedName>
        <fullName evidence="3">Uncharacterized protein</fullName>
    </submittedName>
</protein>
<proteinExistence type="predicted"/>
<evidence type="ECO:0000256" key="1">
    <source>
        <dbReference type="SAM" id="MobiDB-lite"/>
    </source>
</evidence>
<reference evidence="3" key="1">
    <citation type="submission" date="2017-02" db="UniProtKB">
        <authorList>
            <consortium name="WormBaseParasite"/>
        </authorList>
    </citation>
    <scope>IDENTIFICATION</scope>
</reference>
<organism evidence="2 3">
    <name type="scientific">Ascaris lumbricoides</name>
    <name type="common">Giant roundworm</name>
    <dbReference type="NCBI Taxonomy" id="6252"/>
    <lineage>
        <taxon>Eukaryota</taxon>
        <taxon>Metazoa</taxon>
        <taxon>Ecdysozoa</taxon>
        <taxon>Nematoda</taxon>
        <taxon>Chromadorea</taxon>
        <taxon>Rhabditida</taxon>
        <taxon>Spirurina</taxon>
        <taxon>Ascaridomorpha</taxon>
        <taxon>Ascaridoidea</taxon>
        <taxon>Ascarididae</taxon>
        <taxon>Ascaris</taxon>
    </lineage>
</organism>